<dbReference type="Proteomes" id="UP000772618">
    <property type="component" value="Unassembled WGS sequence"/>
</dbReference>
<gene>
    <name evidence="2" type="ORF">KK060_09210</name>
</gene>
<feature type="transmembrane region" description="Helical" evidence="1">
    <location>
        <begin position="32"/>
        <end position="55"/>
    </location>
</feature>
<organism evidence="2 3">
    <name type="scientific">Chryseosolibacter indicus</name>
    <dbReference type="NCBI Taxonomy" id="2782351"/>
    <lineage>
        <taxon>Bacteria</taxon>
        <taxon>Pseudomonadati</taxon>
        <taxon>Bacteroidota</taxon>
        <taxon>Cytophagia</taxon>
        <taxon>Cytophagales</taxon>
        <taxon>Chryseotaleaceae</taxon>
        <taxon>Chryseosolibacter</taxon>
    </lineage>
</organism>
<evidence type="ECO:0000313" key="2">
    <source>
        <dbReference type="EMBL" id="MBT1703456.1"/>
    </source>
</evidence>
<protein>
    <recommendedName>
        <fullName evidence="4">SGNH/GDSL hydrolase family protein</fullName>
    </recommendedName>
</protein>
<keyword evidence="1" id="KW-0812">Transmembrane</keyword>
<evidence type="ECO:0000313" key="3">
    <source>
        <dbReference type="Proteomes" id="UP000772618"/>
    </source>
</evidence>
<sequence>MNVHLVFALFSLIFCFLGAVDNSMMTFLKMGVGLLLIILLFLALTNYIADIYGLIRSSKGRKLKVLYHEKITKYLFSYRYIPQNFNTVIIGTSLSDSLDVSSYNKTSKTNKVYNGSIMGADITLVYPMVENVVGAGVKNVILCLSPYMMKKSAAKGLPSPSPVRIYTLGTKFLYESYLIALLRFLGIVPNKFPKGQFNEHGVHNYYHLFKKVVMKEKFQQVIDDNKDKPIVKDESAYEVFQSLIEFLDRNKVNYFIYFHPLPKEIFMSKREEYDIFHSRVRSIVQKEEIILDFNDQQYSFITSDYSNYLDHGHLSNKGQKIVTDILCQKLEEGLHMHHKVAVKV</sequence>
<comment type="caution">
    <text evidence="2">The sequence shown here is derived from an EMBL/GenBank/DDBJ whole genome shotgun (WGS) entry which is preliminary data.</text>
</comment>
<evidence type="ECO:0008006" key="4">
    <source>
        <dbReference type="Google" id="ProtNLM"/>
    </source>
</evidence>
<reference evidence="2 3" key="1">
    <citation type="submission" date="2021-05" db="EMBL/GenBank/DDBJ databases">
        <title>A Polyphasic approach of four new species of the genus Ohtaekwangia: Ohtaekwangia histidinii sp. nov., Ohtaekwangia cretensis sp. nov., Ohtaekwangia indiensis sp. nov., Ohtaekwangia reichenbachii sp. nov. from diverse environment.</title>
        <authorList>
            <person name="Octaviana S."/>
        </authorList>
    </citation>
    <scope>NUCLEOTIDE SEQUENCE [LARGE SCALE GENOMIC DNA]</scope>
    <source>
        <strain evidence="2 3">PWU20</strain>
    </source>
</reference>
<keyword evidence="3" id="KW-1185">Reference proteome</keyword>
<evidence type="ECO:0000256" key="1">
    <source>
        <dbReference type="SAM" id="Phobius"/>
    </source>
</evidence>
<proteinExistence type="predicted"/>
<dbReference type="EMBL" id="JAHESD010000015">
    <property type="protein sequence ID" value="MBT1703456.1"/>
    <property type="molecule type" value="Genomic_DNA"/>
</dbReference>
<dbReference type="RefSeq" id="WP_254153417.1">
    <property type="nucleotide sequence ID" value="NZ_JAHESD010000015.1"/>
</dbReference>
<keyword evidence="1" id="KW-1133">Transmembrane helix</keyword>
<accession>A0ABS5VTZ1</accession>
<keyword evidence="1" id="KW-0472">Membrane</keyword>
<name>A0ABS5VTZ1_9BACT</name>